<proteinExistence type="predicted"/>
<accession>A0A310S9T0</accession>
<reference evidence="1 2" key="1">
    <citation type="submission" date="2015-07" db="EMBL/GenBank/DDBJ databases">
        <title>The genome of Eufriesea mexicana.</title>
        <authorList>
            <person name="Pan H."/>
            <person name="Kapheim K."/>
        </authorList>
    </citation>
    <scope>NUCLEOTIDE SEQUENCE [LARGE SCALE GENOMIC DNA]</scope>
    <source>
        <strain evidence="1">0111107269</strain>
        <tissue evidence="1">Whole body</tissue>
    </source>
</reference>
<dbReference type="EMBL" id="KQ815368">
    <property type="protein sequence ID" value="OAD46930.1"/>
    <property type="molecule type" value="Genomic_DNA"/>
</dbReference>
<evidence type="ECO:0000313" key="1">
    <source>
        <dbReference type="EMBL" id="OAD46930.1"/>
    </source>
</evidence>
<sequence>MEDLELYELKELKKKLITKAYNLIEKLKKQEDYQQTVTLKLTNTTKTVNTSEEIFLEQDEHILCEISRRISGIIFENIDKKWLHDNVYKYTAYLKTKALSFYIELIIKLKDEEKFEICDITCHFINIDKCYMMEIELWVQIMTKMKSFAFLTSAISQYNDMSTARNKILEMLKAEKYIDYEQCTDENGGILIYIHSTKRVNQVYLIIQWSLMFLEQTWKIENHFIIESTEIGVKFAEENNSLLKKFCKLNIARKNFIDLWNEMRFAVDLYEEKS</sequence>
<organism evidence="1 2">
    <name type="scientific">Eufriesea mexicana</name>
    <dbReference type="NCBI Taxonomy" id="516756"/>
    <lineage>
        <taxon>Eukaryota</taxon>
        <taxon>Metazoa</taxon>
        <taxon>Ecdysozoa</taxon>
        <taxon>Arthropoda</taxon>
        <taxon>Hexapoda</taxon>
        <taxon>Insecta</taxon>
        <taxon>Pterygota</taxon>
        <taxon>Neoptera</taxon>
        <taxon>Endopterygota</taxon>
        <taxon>Hymenoptera</taxon>
        <taxon>Apocrita</taxon>
        <taxon>Aculeata</taxon>
        <taxon>Apoidea</taxon>
        <taxon>Anthophila</taxon>
        <taxon>Apidae</taxon>
        <taxon>Eufriesea</taxon>
    </lineage>
</organism>
<evidence type="ECO:0000313" key="2">
    <source>
        <dbReference type="Proteomes" id="UP000250275"/>
    </source>
</evidence>
<dbReference type="Proteomes" id="UP000250275">
    <property type="component" value="Unassembled WGS sequence"/>
</dbReference>
<protein>
    <submittedName>
        <fullName evidence="1">Uncharacterized protein</fullName>
    </submittedName>
</protein>
<dbReference type="AlphaFoldDB" id="A0A310S9T0"/>
<keyword evidence="2" id="KW-1185">Reference proteome</keyword>
<dbReference type="OrthoDB" id="7675350at2759"/>
<gene>
    <name evidence="1" type="ORF">WN48_08948</name>
</gene>
<name>A0A310S9T0_9HYME</name>